<sequence>MSVGGFIGVSSLSPAAMPTALASPPEYIGKIAGFGMLGASSASPAFSSSTSTHTLVMAECSHAAGGSAVDTTASYAATVGTKATEVLDIETSLPVCSASNAEPVAAFSTKSSRS</sequence>
<comment type="caution">
    <text evidence="1">The sequence shown here is derived from an EMBL/GenBank/DDBJ whole genome shotgun (WGS) entry which is preliminary data.</text>
</comment>
<proteinExistence type="predicted"/>
<reference evidence="1 2" key="1">
    <citation type="submission" date="2018-09" db="EMBL/GenBank/DDBJ databases">
        <title>Genomic investigation of the strawberry pathogen Phytophthora fragariae indicates pathogenicity is determined by transcriptional variation in three key races.</title>
        <authorList>
            <person name="Adams T.M."/>
            <person name="Armitage A.D."/>
            <person name="Sobczyk M.K."/>
            <person name="Bates H.J."/>
            <person name="Dunwell J.M."/>
            <person name="Nellist C.F."/>
            <person name="Harrison R.J."/>
        </authorList>
    </citation>
    <scope>NUCLEOTIDE SEQUENCE [LARGE SCALE GENOMIC DNA]</scope>
    <source>
        <strain evidence="1 2">ONT-3</strain>
    </source>
</reference>
<dbReference type="Proteomes" id="UP000488956">
    <property type="component" value="Unassembled WGS sequence"/>
</dbReference>
<dbReference type="EMBL" id="QXFX01010616">
    <property type="protein sequence ID" value="KAE9053713.1"/>
    <property type="molecule type" value="Genomic_DNA"/>
</dbReference>
<evidence type="ECO:0000313" key="1">
    <source>
        <dbReference type="EMBL" id="KAE9053713.1"/>
    </source>
</evidence>
<name>A0A6G0JDJ0_9STRA</name>
<accession>A0A6G0JDJ0</accession>
<organism evidence="1 2">
    <name type="scientific">Phytophthora fragariae</name>
    <dbReference type="NCBI Taxonomy" id="53985"/>
    <lineage>
        <taxon>Eukaryota</taxon>
        <taxon>Sar</taxon>
        <taxon>Stramenopiles</taxon>
        <taxon>Oomycota</taxon>
        <taxon>Peronosporomycetes</taxon>
        <taxon>Peronosporales</taxon>
        <taxon>Peronosporaceae</taxon>
        <taxon>Phytophthora</taxon>
    </lineage>
</organism>
<evidence type="ECO:0000313" key="2">
    <source>
        <dbReference type="Proteomes" id="UP000488956"/>
    </source>
</evidence>
<gene>
    <name evidence="1" type="ORF">PF010_g32808</name>
</gene>
<protein>
    <submittedName>
        <fullName evidence="1">Uncharacterized protein</fullName>
    </submittedName>
</protein>
<dbReference type="AlphaFoldDB" id="A0A6G0JDJ0"/>